<dbReference type="InterPro" id="IPR042196">
    <property type="entry name" value="FHIPEP_4"/>
</dbReference>
<feature type="transmembrane region" description="Helical" evidence="9">
    <location>
        <begin position="293"/>
        <end position="322"/>
    </location>
</feature>
<feature type="transmembrane region" description="Helical" evidence="9">
    <location>
        <begin position="202"/>
        <end position="222"/>
    </location>
</feature>
<keyword evidence="11" id="KW-1185">Reference proteome</keyword>
<feature type="transmembrane region" description="Helical" evidence="9">
    <location>
        <begin position="20"/>
        <end position="37"/>
    </location>
</feature>
<evidence type="ECO:0000256" key="9">
    <source>
        <dbReference type="SAM" id="Phobius"/>
    </source>
</evidence>
<proteinExistence type="inferred from homology"/>
<evidence type="ECO:0000256" key="8">
    <source>
        <dbReference type="ARBA" id="ARBA00023136"/>
    </source>
</evidence>
<dbReference type="InterPro" id="IPR042194">
    <property type="entry name" value="FHIPEP_1"/>
</dbReference>
<feature type="transmembrane region" description="Helical" evidence="9">
    <location>
        <begin position="44"/>
        <end position="63"/>
    </location>
</feature>
<evidence type="ECO:0000256" key="3">
    <source>
        <dbReference type="ARBA" id="ARBA00022448"/>
    </source>
</evidence>
<dbReference type="Proteomes" id="UP001595886">
    <property type="component" value="Unassembled WGS sequence"/>
</dbReference>
<reference evidence="11" key="1">
    <citation type="journal article" date="2019" name="Int. J. Syst. Evol. Microbiol.">
        <title>The Global Catalogue of Microorganisms (GCM) 10K type strain sequencing project: providing services to taxonomists for standard genome sequencing and annotation.</title>
        <authorList>
            <consortium name="The Broad Institute Genomics Platform"/>
            <consortium name="The Broad Institute Genome Sequencing Center for Infectious Disease"/>
            <person name="Wu L."/>
            <person name="Ma J."/>
        </authorList>
    </citation>
    <scope>NUCLEOTIDE SEQUENCE [LARGE SCALE GENOMIC DNA]</scope>
    <source>
        <strain evidence="11">CCUG 30340</strain>
    </source>
</reference>
<keyword evidence="6 9" id="KW-0812">Transmembrane</keyword>
<keyword evidence="5" id="KW-0997">Cell inner membrane</keyword>
<keyword evidence="3" id="KW-0813">Transport</keyword>
<dbReference type="NCBIfam" id="TIGR01399">
    <property type="entry name" value="hrcV"/>
    <property type="match status" value="1"/>
</dbReference>
<comment type="caution">
    <text evidence="10">The sequence shown here is derived from an EMBL/GenBank/DDBJ whole genome shotgun (WGS) entry which is preliminary data.</text>
</comment>
<dbReference type="RefSeq" id="WP_380022413.1">
    <property type="nucleotide sequence ID" value="NZ_JBHSHD010000015.1"/>
</dbReference>
<keyword evidence="4" id="KW-1003">Cell membrane</keyword>
<organism evidence="10 11">
    <name type="scientific">Dokdonella ginsengisoli</name>
    <dbReference type="NCBI Taxonomy" id="363846"/>
    <lineage>
        <taxon>Bacteria</taxon>
        <taxon>Pseudomonadati</taxon>
        <taxon>Pseudomonadota</taxon>
        <taxon>Gammaproteobacteria</taxon>
        <taxon>Lysobacterales</taxon>
        <taxon>Rhodanobacteraceae</taxon>
        <taxon>Dokdonella</taxon>
    </lineage>
</organism>
<protein>
    <submittedName>
        <fullName evidence="10">Type III secretion system export apparatus subunit SctV</fullName>
    </submittedName>
</protein>
<dbReference type="InterPro" id="IPR001712">
    <property type="entry name" value="T3SS_FHIPEP"/>
</dbReference>
<dbReference type="InterPro" id="IPR006302">
    <property type="entry name" value="T3SS_HrcV"/>
</dbReference>
<dbReference type="PIRSF" id="PIRSF005419">
    <property type="entry name" value="FlhA"/>
    <property type="match status" value="1"/>
</dbReference>
<dbReference type="InterPro" id="IPR042193">
    <property type="entry name" value="FHIPEP_3"/>
</dbReference>
<dbReference type="PANTHER" id="PTHR30161:SF2">
    <property type="entry name" value="INVASION PROTEIN INVA"/>
    <property type="match status" value="1"/>
</dbReference>
<dbReference type="Gene3D" id="1.10.8.540">
    <property type="entry name" value="FHIPEP family, domain 3"/>
    <property type="match status" value="1"/>
</dbReference>
<evidence type="ECO:0000256" key="4">
    <source>
        <dbReference type="ARBA" id="ARBA00022475"/>
    </source>
</evidence>
<evidence type="ECO:0000256" key="2">
    <source>
        <dbReference type="ARBA" id="ARBA00008835"/>
    </source>
</evidence>
<evidence type="ECO:0000256" key="1">
    <source>
        <dbReference type="ARBA" id="ARBA00004429"/>
    </source>
</evidence>
<dbReference type="PANTHER" id="PTHR30161">
    <property type="entry name" value="FLAGELLAR EXPORT PROTEIN, MEMBRANE FLHA SUBUNIT-RELATED"/>
    <property type="match status" value="1"/>
</dbReference>
<dbReference type="Pfam" id="PF00771">
    <property type="entry name" value="FHIPEP"/>
    <property type="match status" value="1"/>
</dbReference>
<dbReference type="Gene3D" id="3.40.30.60">
    <property type="entry name" value="FHIPEP family, domain 1"/>
    <property type="match status" value="1"/>
</dbReference>
<evidence type="ECO:0000313" key="11">
    <source>
        <dbReference type="Proteomes" id="UP001595886"/>
    </source>
</evidence>
<feature type="transmembrane region" description="Helical" evidence="9">
    <location>
        <begin position="234"/>
        <end position="261"/>
    </location>
</feature>
<evidence type="ECO:0000256" key="5">
    <source>
        <dbReference type="ARBA" id="ARBA00022519"/>
    </source>
</evidence>
<comment type="similarity">
    <text evidence="2">Belongs to the FHIPEP (flagella/HR/invasion proteins export pore) family.</text>
</comment>
<dbReference type="EMBL" id="JBHSHD010000015">
    <property type="protein sequence ID" value="MFC4822133.1"/>
    <property type="molecule type" value="Genomic_DNA"/>
</dbReference>
<feature type="transmembrane region" description="Helical" evidence="9">
    <location>
        <begin position="107"/>
        <end position="133"/>
    </location>
</feature>
<evidence type="ECO:0000256" key="6">
    <source>
        <dbReference type="ARBA" id="ARBA00022692"/>
    </source>
</evidence>
<sequence>MNAVASLFKFGSGSRSYSDIVLVFGVIAIVALMILPLPMAVIDTLVAINILIGVGLLLIAIYIPTPTAFSSFPSVLMLTTLFRLALSIAITRSILQRADAGHIIDTFGNFVVSGNLVIGLVIFLIITVVQFIVVAKGAERVAEVAARFSLDAMPGKQLSIDSDLRSGILDKDEAKRKRRLLEVESQLHGSLDGAMKFVKGDAIAGIVIIIINLLGGLAVGMLQHGMSLGDAVHTYSILTIGDGLVSQIPALLASMSAGLIVTRTASDGEDKHLGAAIAGQISNEPRVILVTGLIALLLMSVPGFPVFVFLLLGIVFVGIGAWRFRHSVGFLRKLFRVSDSKELLPLDVVASDELSAPPALLLEMDMQTLQQLGPANVRNVLRETVGTLREEYGVPMPAPALRAGQNLPANAYRVFVHGVRVGNGRLHPGARFLPAPRVGSRAALPAPAGGDLEAQVYLPAFPGEWRETAEGASGEGAIGALEVLRRHLRDAFEQHLNLFVGIQETSNLFNGLSRDYPDLVREMLRVVSPQRVADILKRLVEERIPVRHLRDVFEAVTDAASREKDIVLVAEYVRVALRRHISDRYAGASRTLHVMVAHPELEDRLRRSVHVSGGSAQLAVEPQLAESLLQQVHSRVRASAEGNIVLLCSMDVRRHLRKLTEIEFPALPVLSYQELVPDVKLVPLGQLTAA</sequence>
<dbReference type="Gene3D" id="3.40.50.12790">
    <property type="entry name" value="FHIPEP family, domain 4"/>
    <property type="match status" value="1"/>
</dbReference>
<comment type="subcellular location">
    <subcellularLocation>
        <location evidence="1">Cell inner membrane</location>
        <topology evidence="1">Multi-pass membrane protein</topology>
    </subcellularLocation>
</comment>
<keyword evidence="8 9" id="KW-0472">Membrane</keyword>
<dbReference type="PRINTS" id="PR00949">
    <property type="entry name" value="TYPE3IMAPROT"/>
</dbReference>
<evidence type="ECO:0000313" key="10">
    <source>
        <dbReference type="EMBL" id="MFC4822133.1"/>
    </source>
</evidence>
<name>A0ABV9QZK4_9GAMM</name>
<feature type="transmembrane region" description="Helical" evidence="9">
    <location>
        <begin position="75"/>
        <end position="95"/>
    </location>
</feature>
<accession>A0ABV9QZK4</accession>
<keyword evidence="7 9" id="KW-1133">Transmembrane helix</keyword>
<gene>
    <name evidence="10" type="primary">sctV</name>
    <name evidence="10" type="ORF">ACFO6Q_17540</name>
</gene>
<evidence type="ECO:0000256" key="7">
    <source>
        <dbReference type="ARBA" id="ARBA00022989"/>
    </source>
</evidence>